<dbReference type="PANTHER" id="PTHR12266">
    <property type="entry name" value="NA+/CA2+ K+ INDEPENDENT EXCHANGER"/>
    <property type="match status" value="1"/>
</dbReference>
<feature type="transmembrane region" description="Helical" evidence="8">
    <location>
        <begin position="256"/>
        <end position="274"/>
    </location>
</feature>
<keyword evidence="3" id="KW-0813">Transport</keyword>
<evidence type="ECO:0000256" key="3">
    <source>
        <dbReference type="ARBA" id="ARBA00022448"/>
    </source>
</evidence>
<comment type="caution">
    <text evidence="10">The sequence shown here is derived from an EMBL/GenBank/DDBJ whole genome shotgun (WGS) entry which is preliminary data.</text>
</comment>
<dbReference type="OrthoDB" id="407410at2759"/>
<keyword evidence="6 8" id="KW-0472">Membrane</keyword>
<feature type="compositionally biased region" description="Basic and acidic residues" evidence="7">
    <location>
        <begin position="583"/>
        <end position="592"/>
    </location>
</feature>
<dbReference type="Gene3D" id="1.20.1420.30">
    <property type="entry name" value="NCX, central ion-binding region"/>
    <property type="match status" value="2"/>
</dbReference>
<evidence type="ECO:0000256" key="2">
    <source>
        <dbReference type="ARBA" id="ARBA00008170"/>
    </source>
</evidence>
<dbReference type="AlphaFoldDB" id="A0A1V8TC67"/>
<dbReference type="GO" id="GO:0016020">
    <property type="term" value="C:membrane"/>
    <property type="evidence" value="ECO:0007669"/>
    <property type="project" value="UniProtKB-SubCell"/>
</dbReference>
<feature type="transmembrane region" description="Helical" evidence="8">
    <location>
        <begin position="225"/>
        <end position="244"/>
    </location>
</feature>
<evidence type="ECO:0000256" key="7">
    <source>
        <dbReference type="SAM" id="MobiDB-lite"/>
    </source>
</evidence>
<evidence type="ECO:0000259" key="9">
    <source>
        <dbReference type="Pfam" id="PF01699"/>
    </source>
</evidence>
<feature type="transmembrane region" description="Helical" evidence="8">
    <location>
        <begin position="838"/>
        <end position="859"/>
    </location>
</feature>
<dbReference type="Pfam" id="PF01699">
    <property type="entry name" value="Na_Ca_ex"/>
    <property type="match status" value="2"/>
</dbReference>
<organism evidence="10 11">
    <name type="scientific">Cryoendolithus antarcticus</name>
    <dbReference type="NCBI Taxonomy" id="1507870"/>
    <lineage>
        <taxon>Eukaryota</taxon>
        <taxon>Fungi</taxon>
        <taxon>Dikarya</taxon>
        <taxon>Ascomycota</taxon>
        <taxon>Pezizomycotina</taxon>
        <taxon>Dothideomycetes</taxon>
        <taxon>Dothideomycetidae</taxon>
        <taxon>Cladosporiales</taxon>
        <taxon>Cladosporiaceae</taxon>
        <taxon>Cryoendolithus</taxon>
    </lineage>
</organism>
<feature type="transmembrane region" description="Helical" evidence="8">
    <location>
        <begin position="1055"/>
        <end position="1073"/>
    </location>
</feature>
<dbReference type="Proteomes" id="UP000192596">
    <property type="component" value="Unassembled WGS sequence"/>
</dbReference>
<feature type="transmembrane region" description="Helical" evidence="8">
    <location>
        <begin position="971"/>
        <end position="996"/>
    </location>
</feature>
<evidence type="ECO:0000256" key="6">
    <source>
        <dbReference type="ARBA" id="ARBA00023136"/>
    </source>
</evidence>
<dbReference type="InParanoid" id="A0A1V8TC67"/>
<evidence type="ECO:0000256" key="4">
    <source>
        <dbReference type="ARBA" id="ARBA00022692"/>
    </source>
</evidence>
<keyword evidence="4 8" id="KW-0812">Transmembrane</keyword>
<reference evidence="11" key="1">
    <citation type="submission" date="2017-03" db="EMBL/GenBank/DDBJ databases">
        <title>Genomes of endolithic fungi from Antarctica.</title>
        <authorList>
            <person name="Coleine C."/>
            <person name="Masonjones S."/>
            <person name="Stajich J.E."/>
        </authorList>
    </citation>
    <scope>NUCLEOTIDE SEQUENCE [LARGE SCALE GENOMIC DNA]</scope>
    <source>
        <strain evidence="11">CCFEE 5527</strain>
    </source>
</reference>
<keyword evidence="5 8" id="KW-1133">Transmembrane helix</keyword>
<dbReference type="InterPro" id="IPR004837">
    <property type="entry name" value="NaCa_Exmemb"/>
</dbReference>
<dbReference type="EMBL" id="NAJO01000011">
    <property type="protein sequence ID" value="OQO08965.1"/>
    <property type="molecule type" value="Genomic_DNA"/>
</dbReference>
<feature type="domain" description="Sodium/calcium exchanger membrane region" evidence="9">
    <location>
        <begin position="908"/>
        <end position="1067"/>
    </location>
</feature>
<dbReference type="STRING" id="1507870.A0A1V8TC67"/>
<feature type="region of interest" description="Disordered" evidence="7">
    <location>
        <begin position="296"/>
        <end position="351"/>
    </location>
</feature>
<feature type="transmembrane region" description="Helical" evidence="8">
    <location>
        <begin position="871"/>
        <end position="890"/>
    </location>
</feature>
<dbReference type="InterPro" id="IPR051359">
    <property type="entry name" value="CaCA_antiporter"/>
</dbReference>
<dbReference type="GO" id="GO:0008324">
    <property type="term" value="F:monoatomic cation transmembrane transporter activity"/>
    <property type="evidence" value="ECO:0007669"/>
    <property type="project" value="TreeGrafter"/>
</dbReference>
<accession>A0A1V8TC67</accession>
<feature type="domain" description="Sodium/calcium exchanger membrane region" evidence="9">
    <location>
        <begin position="129"/>
        <end position="268"/>
    </location>
</feature>
<evidence type="ECO:0000256" key="8">
    <source>
        <dbReference type="SAM" id="Phobius"/>
    </source>
</evidence>
<dbReference type="PANTHER" id="PTHR12266:SF0">
    <property type="entry name" value="MITOCHONDRIAL SODIUM_CALCIUM EXCHANGER PROTEIN"/>
    <property type="match status" value="1"/>
</dbReference>
<keyword evidence="11" id="KW-1185">Reference proteome</keyword>
<feature type="transmembrane region" description="Helical" evidence="8">
    <location>
        <begin position="932"/>
        <end position="951"/>
    </location>
</feature>
<feature type="transmembrane region" description="Helical" evidence="8">
    <location>
        <begin position="153"/>
        <end position="172"/>
    </location>
</feature>
<dbReference type="GO" id="GO:0006874">
    <property type="term" value="P:intracellular calcium ion homeostasis"/>
    <property type="evidence" value="ECO:0007669"/>
    <property type="project" value="TreeGrafter"/>
</dbReference>
<proteinExistence type="inferred from homology"/>
<protein>
    <recommendedName>
        <fullName evidence="9">Sodium/calcium exchanger membrane region domain-containing protein</fullName>
    </recommendedName>
</protein>
<feature type="transmembrane region" description="Helical" evidence="8">
    <location>
        <begin position="122"/>
        <end position="141"/>
    </location>
</feature>
<comment type="similarity">
    <text evidence="2">Belongs to the Ca(2+):cation antiporter (CaCA) (TC 2.A.19) family.</text>
</comment>
<gene>
    <name evidence="10" type="ORF">B0A48_05855</name>
</gene>
<feature type="transmembrane region" description="Helical" evidence="8">
    <location>
        <begin position="192"/>
        <end position="213"/>
    </location>
</feature>
<dbReference type="InterPro" id="IPR044880">
    <property type="entry name" value="NCX_ion-bd_dom_sf"/>
</dbReference>
<evidence type="ECO:0000256" key="5">
    <source>
        <dbReference type="ARBA" id="ARBA00022989"/>
    </source>
</evidence>
<feature type="compositionally biased region" description="Acidic residues" evidence="7">
    <location>
        <begin position="296"/>
        <end position="309"/>
    </location>
</feature>
<sequence>MRSPNPPPPHAPGTRMPTKRNKYRSARAFYLFVLIGFLLALAAWNTNAAATAATRTASDTSPAHLFRRDGFSAVLNDDEECRLVHRSTDQCAFIKEHCPDDEAGFTVYLNLYYCRLENAKPVAFMILISWLGLLFSTIGIAASDFFCINLSTIANLLGMSESMAGVTLLAFGNGSPDVFSTFSAMSTNSGSLAVGELMGAAGFITAVVAGSMALIKPFHVARKSFVRDVGFFIVAAAFSLVFLWDGRLHLWECITMVGYYCFYVAFVVAWHWWIGRRRKRRETMAAARGHFVTPGDELEEEEQYQDEPGETSARPTLSRGASRDDFAALERGGGTPNVDHLDEDEEEEARDRWMSELNSNMRLARPRVHSRRNTITPVRPSLVGALEFQAVLNSLQRSRNHQTIPLNSRRYSDDPNFTTAQQQDYMSTEDDPAKRPPYQIPDDLSPHASVVPARPNLSVPLSAPAGRSRAVSANDASSLRIDGDLQNRTQDVERTGDLIDFSEDGRRGRPGLAHLVVPQQPQQSFPETPTFEISSPPMDQTEEFHMPMITPNLQGRQSPDHLAAFNVDGTLPNRLRSRSSTLHSHDSPHDSPRTVPRARQLPRIVIPRDRRSRDSTPSSTPFPAYKDPISTSSSRAPSLYLPPPIASPESVPTSQPVEQPLESRPLTWWPYKMLPPPGALISTLFPTIYHWQDKSIWEKMIGIVAAPSVFLLTITLPVVESDKGEKESLPPAQQTSYDSVRRSIGNILDGSMDTFKRSLSPDPVTPGSHIHHSFANGGPTGMGNSAALAAATEAQYRHNYGSMPNDLPSISEQAHIVSSPVMLPHDANPMDATSSEPWPRWLAILHLYTAPIACILSVYLQQPDSTAPTWLLIPLAVSLGSSSLLLLPFLWTTTPQTRPGGIHRALFSAAGFIVSIAWISSIADQVVGALKALAVICNMSHAIMGLTIFAVGNSLGDLVADVTVARLGYPVMALSACFGGPMLNILLGIGLSGTYIQLSGAQRRQHKHPGSGLKFKAYHIDVGRTLIVSGVTLVITLVGLLIFVPVNGWVLSRRIGWALIAVWTISTIGNVALELSGWGTGVGSEG</sequence>
<dbReference type="FunCoup" id="A0A1V8TC67">
    <property type="interactions" value="18"/>
</dbReference>
<feature type="transmembrane region" description="Helical" evidence="8">
    <location>
        <begin position="902"/>
        <end position="920"/>
    </location>
</feature>
<feature type="region of interest" description="Disordered" evidence="7">
    <location>
        <begin position="572"/>
        <end position="659"/>
    </location>
</feature>
<evidence type="ECO:0000313" key="10">
    <source>
        <dbReference type="EMBL" id="OQO08965.1"/>
    </source>
</evidence>
<evidence type="ECO:0000313" key="11">
    <source>
        <dbReference type="Proteomes" id="UP000192596"/>
    </source>
</evidence>
<evidence type="ECO:0000256" key="1">
    <source>
        <dbReference type="ARBA" id="ARBA00004141"/>
    </source>
</evidence>
<feature type="transmembrane region" description="Helical" evidence="8">
    <location>
        <begin position="1017"/>
        <end position="1043"/>
    </location>
</feature>
<comment type="subcellular location">
    <subcellularLocation>
        <location evidence="1">Membrane</location>
        <topology evidence="1">Multi-pass membrane protein</topology>
    </subcellularLocation>
</comment>
<name>A0A1V8TC67_9PEZI</name>